<organism evidence="2 3">
    <name type="scientific">Candidatus Desulfacyla euxinica</name>
    <dbReference type="NCBI Taxonomy" id="2841693"/>
    <lineage>
        <taxon>Bacteria</taxon>
        <taxon>Deltaproteobacteria</taxon>
        <taxon>Candidatus Desulfacyla</taxon>
    </lineage>
</organism>
<dbReference type="InterPro" id="IPR016732">
    <property type="entry name" value="UCP018688"/>
</dbReference>
<dbReference type="Pfam" id="PF09924">
    <property type="entry name" value="LPG_synthase_C"/>
    <property type="match status" value="1"/>
</dbReference>
<dbReference type="SUPFAM" id="SSF55729">
    <property type="entry name" value="Acyl-CoA N-acyltransferases (Nat)"/>
    <property type="match status" value="2"/>
</dbReference>
<feature type="domain" description="Phosphatidylglycerol lysyltransferase C-terminal" evidence="1">
    <location>
        <begin position="28"/>
        <end position="293"/>
    </location>
</feature>
<evidence type="ECO:0000259" key="1">
    <source>
        <dbReference type="Pfam" id="PF09924"/>
    </source>
</evidence>
<comment type="caution">
    <text evidence="2">The sequence shown here is derived from an EMBL/GenBank/DDBJ whole genome shotgun (WGS) entry which is preliminary data.</text>
</comment>
<evidence type="ECO:0000313" key="3">
    <source>
        <dbReference type="Proteomes" id="UP000650524"/>
    </source>
</evidence>
<gene>
    <name evidence="2" type="ORF">H8E19_03340</name>
</gene>
<dbReference type="EMBL" id="JACNJD010000133">
    <property type="protein sequence ID" value="MBC8176414.1"/>
    <property type="molecule type" value="Genomic_DNA"/>
</dbReference>
<dbReference type="Gene3D" id="3.40.630.30">
    <property type="match status" value="1"/>
</dbReference>
<dbReference type="PANTHER" id="PTHR41373">
    <property type="entry name" value="DUF2156 DOMAIN-CONTAINING PROTEIN"/>
    <property type="match status" value="1"/>
</dbReference>
<dbReference type="PANTHER" id="PTHR41373:SF1">
    <property type="entry name" value="PHOSPHATIDYLGLYCEROL LYSYLTRANSFERASE C-TERMINAL DOMAIN-CONTAINING PROTEIN"/>
    <property type="match status" value="1"/>
</dbReference>
<dbReference type="InterPro" id="IPR016181">
    <property type="entry name" value="Acyl_CoA_acyltransferase"/>
</dbReference>
<dbReference type="PIRSF" id="PIRSF018688">
    <property type="entry name" value="UCP018688"/>
    <property type="match status" value="1"/>
</dbReference>
<accession>A0A8J6MZP1</accession>
<proteinExistence type="predicted"/>
<evidence type="ECO:0000313" key="2">
    <source>
        <dbReference type="EMBL" id="MBC8176414.1"/>
    </source>
</evidence>
<dbReference type="AlphaFoldDB" id="A0A8J6MZP1"/>
<dbReference type="InterPro" id="IPR024320">
    <property type="entry name" value="LPG_synthase_C"/>
</dbReference>
<protein>
    <submittedName>
        <fullName evidence="2">DUF2156 domain-containing protein</fullName>
    </submittedName>
</protein>
<name>A0A8J6MZP1_9DELT</name>
<sequence>MQMEDFKPFELRDKKVFDRYFNEESPEISELTFTNLFMWRHKYRPLWAREKGCLLITLTPGHEIPFGLQPIGSGDKKDALNALCRVLEKGVGHARICRVSEDFVRRHVNLEQFDCTFDQDQSDYVYATQDLIQLAGRKYHKRKNQVNRFFKNHTFQYWKLDIERVECFLDMQENWCRIRECAEDPGLLSEDYSIRDALIHFGELDYEGGAIEMNGRLEAISIGEMLNPETAVIHIEKANPEIPGLYAAINQLFCEKAWSDVAYINREQDLGIEGLRKAKQSYHPHHLVKKYVVTPKP</sequence>
<reference evidence="2 3" key="1">
    <citation type="submission" date="2020-08" db="EMBL/GenBank/DDBJ databases">
        <title>Bridging the membrane lipid divide: bacteria of the FCB group superphylum have the potential to synthesize archaeal ether lipids.</title>
        <authorList>
            <person name="Villanueva L."/>
            <person name="Von Meijenfeldt F.A.B."/>
            <person name="Westbye A.B."/>
            <person name="Yadav S."/>
            <person name="Hopmans E.C."/>
            <person name="Dutilh B.E."/>
            <person name="Sinninghe Damste J.S."/>
        </authorList>
    </citation>
    <scope>NUCLEOTIDE SEQUENCE [LARGE SCALE GENOMIC DNA]</scope>
    <source>
        <strain evidence="2">NIOZ-UU27</strain>
    </source>
</reference>
<dbReference type="Proteomes" id="UP000650524">
    <property type="component" value="Unassembled WGS sequence"/>
</dbReference>